<accession>A0A3A3YZU8</accession>
<proteinExistence type="predicted"/>
<organism evidence="1 2">
    <name type="scientific">Vallicoccus soli</name>
    <dbReference type="NCBI Taxonomy" id="2339232"/>
    <lineage>
        <taxon>Bacteria</taxon>
        <taxon>Bacillati</taxon>
        <taxon>Actinomycetota</taxon>
        <taxon>Actinomycetes</taxon>
        <taxon>Motilibacterales</taxon>
        <taxon>Vallicoccaceae</taxon>
        <taxon>Vallicoccus</taxon>
    </lineage>
</organism>
<evidence type="ECO:0000313" key="1">
    <source>
        <dbReference type="EMBL" id="RJK96403.1"/>
    </source>
</evidence>
<dbReference type="OrthoDB" id="3697414at2"/>
<keyword evidence="2" id="KW-1185">Reference proteome</keyword>
<dbReference type="AlphaFoldDB" id="A0A3A3YZU8"/>
<sequence length="86" mass="9550">MATRPGAGRLDVLALLNDLAVLTGSDDVDLMVLDAALPVARERALVGAVALYEDEPGRYDRLRAHAVVERLETAWLRELELRQLQR</sequence>
<dbReference type="EMBL" id="QZEZ01000003">
    <property type="protein sequence ID" value="RJK96403.1"/>
    <property type="molecule type" value="Genomic_DNA"/>
</dbReference>
<comment type="caution">
    <text evidence="1">The sequence shown here is derived from an EMBL/GenBank/DDBJ whole genome shotgun (WGS) entry which is preliminary data.</text>
</comment>
<dbReference type="Proteomes" id="UP000265614">
    <property type="component" value="Unassembled WGS sequence"/>
</dbReference>
<dbReference type="RefSeq" id="WP_119950134.1">
    <property type="nucleotide sequence ID" value="NZ_QZEZ01000003.1"/>
</dbReference>
<gene>
    <name evidence="1" type="ORF">D5H78_09235</name>
</gene>
<evidence type="ECO:0000313" key="2">
    <source>
        <dbReference type="Proteomes" id="UP000265614"/>
    </source>
</evidence>
<protein>
    <submittedName>
        <fullName evidence="1">Uncharacterized protein</fullName>
    </submittedName>
</protein>
<reference evidence="1 2" key="1">
    <citation type="submission" date="2018-09" db="EMBL/GenBank/DDBJ databases">
        <title>YIM 75000 draft genome.</title>
        <authorList>
            <person name="Tang S."/>
            <person name="Feng Y."/>
        </authorList>
    </citation>
    <scope>NUCLEOTIDE SEQUENCE [LARGE SCALE GENOMIC DNA]</scope>
    <source>
        <strain evidence="1 2">YIM 75000</strain>
    </source>
</reference>
<name>A0A3A3YZU8_9ACTN</name>